<keyword evidence="5 12" id="KW-0337">GPI-anchor biosynthesis</keyword>
<dbReference type="UniPathway" id="UPA00196"/>
<dbReference type="GO" id="GO:0005789">
    <property type="term" value="C:endoplasmic reticulum membrane"/>
    <property type="evidence" value="ECO:0007669"/>
    <property type="project" value="UniProtKB-SubCell"/>
</dbReference>
<comment type="similarity">
    <text evidence="3 12">Belongs to the PIGG/PIGN/PIGO family. PIGN subfamily.</text>
</comment>
<keyword evidence="8 12" id="KW-0256">Endoplasmic reticulum</keyword>
<evidence type="ECO:0000256" key="8">
    <source>
        <dbReference type="ARBA" id="ARBA00022824"/>
    </source>
</evidence>
<dbReference type="GO" id="GO:0006506">
    <property type="term" value="P:GPI anchor biosynthetic process"/>
    <property type="evidence" value="ECO:0007669"/>
    <property type="project" value="UniProtKB-UniPathway"/>
</dbReference>
<dbReference type="Gene3D" id="3.40.720.10">
    <property type="entry name" value="Alkaline Phosphatase, subunit A"/>
    <property type="match status" value="1"/>
</dbReference>
<dbReference type="SUPFAM" id="SSF53649">
    <property type="entry name" value="Alkaline phosphatase-like"/>
    <property type="match status" value="1"/>
</dbReference>
<evidence type="ECO:0000256" key="9">
    <source>
        <dbReference type="ARBA" id="ARBA00022989"/>
    </source>
</evidence>
<dbReference type="Ensembl" id="ENSSFAT00005042701.1">
    <property type="protein sequence ID" value="ENSSFAP00005041191.1"/>
    <property type="gene ID" value="ENSSFAG00005020409.1"/>
</dbReference>
<organism evidence="14 15">
    <name type="scientific">Salarias fasciatus</name>
    <name type="common">Jewelled blenny</name>
    <name type="synonym">Blennius fasciatus</name>
    <dbReference type="NCBI Taxonomy" id="181472"/>
    <lineage>
        <taxon>Eukaryota</taxon>
        <taxon>Metazoa</taxon>
        <taxon>Chordata</taxon>
        <taxon>Craniata</taxon>
        <taxon>Vertebrata</taxon>
        <taxon>Euteleostomi</taxon>
        <taxon>Actinopterygii</taxon>
        <taxon>Neopterygii</taxon>
        <taxon>Teleostei</taxon>
        <taxon>Neoteleostei</taxon>
        <taxon>Acanthomorphata</taxon>
        <taxon>Ovalentaria</taxon>
        <taxon>Blenniimorphae</taxon>
        <taxon>Blenniiformes</taxon>
        <taxon>Blennioidei</taxon>
        <taxon>Blenniidae</taxon>
        <taxon>Salariinae</taxon>
        <taxon>Salarias</taxon>
    </lineage>
</organism>
<comment type="subcellular location">
    <subcellularLocation>
        <location evidence="1 12">Endoplasmic reticulum membrane</location>
        <topology evidence="1 12">Multi-pass membrane protein</topology>
    </subcellularLocation>
</comment>
<reference evidence="14" key="3">
    <citation type="submission" date="2025-09" db="UniProtKB">
        <authorList>
            <consortium name="Ensembl"/>
        </authorList>
    </citation>
    <scope>IDENTIFICATION</scope>
</reference>
<evidence type="ECO:0000256" key="11">
    <source>
        <dbReference type="ARBA" id="ARBA00023180"/>
    </source>
</evidence>
<evidence type="ECO:0000313" key="14">
    <source>
        <dbReference type="Ensembl" id="ENSSFAP00005041191.1"/>
    </source>
</evidence>
<dbReference type="FunFam" id="3.40.720.10:FF:000088">
    <property type="entry name" value="Phosphatidylinositol glycan anchor biosynthesis, class N"/>
    <property type="match status" value="1"/>
</dbReference>
<feature type="transmembrane region" description="Helical" evidence="12">
    <location>
        <begin position="737"/>
        <end position="757"/>
    </location>
</feature>
<feature type="transmembrane region" description="Helical" evidence="12">
    <location>
        <begin position="580"/>
        <end position="598"/>
    </location>
</feature>
<reference evidence="14" key="2">
    <citation type="submission" date="2025-08" db="UniProtKB">
        <authorList>
            <consortium name="Ensembl"/>
        </authorList>
    </citation>
    <scope>IDENTIFICATION</scope>
</reference>
<dbReference type="FunFam" id="3.40.720.10:FF:000091">
    <property type="entry name" value="Phosphatidylinositol glycan anchor biosynthesis, class N"/>
    <property type="match status" value="1"/>
</dbReference>
<dbReference type="CDD" id="cd16020">
    <property type="entry name" value="GPI_EPT_1"/>
    <property type="match status" value="1"/>
</dbReference>
<dbReference type="InterPro" id="IPR037671">
    <property type="entry name" value="PIGN_N"/>
</dbReference>
<reference evidence="14" key="1">
    <citation type="submission" date="2019-06" db="EMBL/GenBank/DDBJ databases">
        <authorList>
            <consortium name="Wellcome Sanger Institute Data Sharing"/>
        </authorList>
    </citation>
    <scope>NUCLEOTIDE SEQUENCE [LARGE SCALE GENOMIC DNA]</scope>
</reference>
<protein>
    <recommendedName>
        <fullName evidence="4 12">GPI ethanolamine phosphate transferase 1</fullName>
        <ecNumber evidence="12">2.-.-.-</ecNumber>
    </recommendedName>
</protein>
<dbReference type="InterPro" id="IPR017852">
    <property type="entry name" value="GPI_EtnP_transferase_1_C"/>
</dbReference>
<evidence type="ECO:0000256" key="3">
    <source>
        <dbReference type="ARBA" id="ARBA00008400"/>
    </source>
</evidence>
<comment type="function">
    <text evidence="12">Ethanolamine phosphate transferase involved in glycosylphosphatidylinositol-anchor biosynthesis. Transfers ethanolamine phosphate to the first alpha-1,4-linked mannose of the glycosylphosphatidylinositol precursor of GPI-anchor.</text>
</comment>
<comment type="pathway">
    <text evidence="2 12">Glycolipid biosynthesis; glycosylphosphatidylinositol-anchor biosynthesis.</text>
</comment>
<feature type="transmembrane region" description="Helical" evidence="12">
    <location>
        <begin position="671"/>
        <end position="694"/>
    </location>
</feature>
<evidence type="ECO:0000256" key="4">
    <source>
        <dbReference type="ARBA" id="ARBA00020831"/>
    </source>
</evidence>
<feature type="transmembrane region" description="Helical" evidence="12">
    <location>
        <begin position="531"/>
        <end position="550"/>
    </location>
</feature>
<evidence type="ECO:0000256" key="10">
    <source>
        <dbReference type="ARBA" id="ARBA00023136"/>
    </source>
</evidence>
<name>A0A672IHG6_SALFA</name>
<dbReference type="PANTHER" id="PTHR12250:SF0">
    <property type="entry name" value="GPI ETHANOLAMINE PHOSPHATE TRANSFERASE 1"/>
    <property type="match status" value="1"/>
</dbReference>
<dbReference type="PANTHER" id="PTHR12250">
    <property type="entry name" value="PHOSPHATIDYLINOSITOL GLYCAN, CLASS N"/>
    <property type="match status" value="1"/>
</dbReference>
<feature type="domain" description="GPI ethanolamine phosphate transferase 1 C-terminal" evidence="13">
    <location>
        <begin position="607"/>
        <end position="793"/>
    </location>
</feature>
<evidence type="ECO:0000256" key="5">
    <source>
        <dbReference type="ARBA" id="ARBA00022502"/>
    </source>
</evidence>
<keyword evidence="10 12" id="KW-0472">Membrane</keyword>
<dbReference type="Proteomes" id="UP000472267">
    <property type="component" value="Chromosome 9"/>
</dbReference>
<dbReference type="GO" id="GO:0051377">
    <property type="term" value="F:mannose-ethanolamine phosphotransferase activity"/>
    <property type="evidence" value="ECO:0007669"/>
    <property type="project" value="UniProtKB-UniRule"/>
</dbReference>
<dbReference type="Pfam" id="PF01663">
    <property type="entry name" value="Phosphodiest"/>
    <property type="match status" value="1"/>
</dbReference>
<keyword evidence="11" id="KW-0325">Glycoprotein</keyword>
<evidence type="ECO:0000256" key="6">
    <source>
        <dbReference type="ARBA" id="ARBA00022679"/>
    </source>
</evidence>
<comment type="caution">
    <text evidence="12">Lacks conserved residue(s) required for the propagation of feature annotation.</text>
</comment>
<proteinExistence type="inferred from homology"/>
<accession>A0A672IHG6</accession>
<dbReference type="EC" id="2.-.-.-" evidence="12"/>
<dbReference type="Pfam" id="PF04987">
    <property type="entry name" value="PigN"/>
    <property type="match status" value="1"/>
</dbReference>
<feature type="transmembrane region" description="Helical" evidence="12">
    <location>
        <begin position="556"/>
        <end position="573"/>
    </location>
</feature>
<feature type="transmembrane region" description="Helical" evidence="12">
    <location>
        <begin position="470"/>
        <end position="487"/>
    </location>
</feature>
<dbReference type="InterPro" id="IPR002591">
    <property type="entry name" value="Phosphodiest/P_Trfase"/>
</dbReference>
<feature type="transmembrane region" description="Helical" evidence="12">
    <location>
        <begin position="811"/>
        <end position="834"/>
    </location>
</feature>
<keyword evidence="7 12" id="KW-0812">Transmembrane</keyword>
<evidence type="ECO:0000256" key="12">
    <source>
        <dbReference type="RuleBase" id="RU367138"/>
    </source>
</evidence>
<dbReference type="InterPro" id="IPR007070">
    <property type="entry name" value="GPI_EtnP_transferase_1"/>
</dbReference>
<feature type="transmembrane region" description="Helical" evidence="12">
    <location>
        <begin position="6"/>
        <end position="24"/>
    </location>
</feature>
<evidence type="ECO:0000256" key="1">
    <source>
        <dbReference type="ARBA" id="ARBA00004477"/>
    </source>
</evidence>
<dbReference type="AlphaFoldDB" id="A0A672IHG6"/>
<feature type="transmembrane region" description="Helical" evidence="12">
    <location>
        <begin position="632"/>
        <end position="651"/>
    </location>
</feature>
<gene>
    <name evidence="14" type="primary">pign</name>
</gene>
<evidence type="ECO:0000313" key="15">
    <source>
        <dbReference type="Proteomes" id="UP000472267"/>
    </source>
</evidence>
<keyword evidence="6 12" id="KW-0808">Transferase</keyword>
<feature type="transmembrane region" description="Helical" evidence="12">
    <location>
        <begin position="493"/>
        <end position="510"/>
    </location>
</feature>
<evidence type="ECO:0000256" key="2">
    <source>
        <dbReference type="ARBA" id="ARBA00004687"/>
    </source>
</evidence>
<dbReference type="InterPro" id="IPR017850">
    <property type="entry name" value="Alkaline_phosphatase_core_sf"/>
</dbReference>
<sequence>MITFFLVGLTVHVVFFISIFDIYFTSPLVHGMTPQSIPLVPPASRLVLVVADGLRADSLFTLLSNDSSMIPYLRNVIEDMGTWGVSHTRVPTESRPGHVALIAGFYEDVSAVAKGWKENPVEFDSVFNESRHTWCWGSPDILPMFAKGASGDHVYTHTYPAQEEDFASTDASRLDSWVFTQVKAFFNSAKWNSSLRASLLEDKNVFFLHLLGIDTNGHAHRPVSKEYIDNIALVDSGVAELVSTVEEFFDYDGRTAYVFTSDHGMTNWGSHGAGHPSETLTPLVAWGAGVNRARIVTEPQQYTDGYLKDWKLEHLRRVDVNQADIAPLMASLIGVPIPVNSVGVLPLLYLNNSEQFKAESMYTNAIQILEQFKMKMSQRKETTLSFLFTPYQPLTESKQAELIHKARILIQLEKYEDVSLCQSLISRSLEGLVYYHTYDRFFLGCSVVLGFVGWTSYVILVILKTHATSVKPPLCMCVAAVIAVFLFIQRSPFTYYIYCLLPVPVWYSVLKESGTLTDLIRSAPSLPLWKCLGYFVLVAFGIELLVVSFFHRAMLTVGLAALSLWPLLSGLFSKAKVRSGSWFLGCLCLAAFPLMPVVGREPNVHLMLHVAVCACVPSLTHASLQQKQGLPLLNQVISWSTLASSIFVPLLSSTRLFHRLLSIFLSLTSTYLLLSTGSEALFPPVLSWLMFVWINIEQEALLSQGVSSRQELSVIDFSANIDITRIRQLKLDDIRRSYFFVFFIITAFFGTGNIASINSFDPASVYCFLTVFNPFIMGGLMMWKVLFLFVYIHFFFLVQDYGSWLDIGTSISHYVIVMSMTIFLMLLSVVTHILTSKRLILWRKTKMHFP</sequence>
<feature type="transmembrane region" description="Helical" evidence="12">
    <location>
        <begin position="441"/>
        <end position="463"/>
    </location>
</feature>
<keyword evidence="15" id="KW-1185">Reference proteome</keyword>
<evidence type="ECO:0000256" key="7">
    <source>
        <dbReference type="ARBA" id="ARBA00022692"/>
    </source>
</evidence>
<keyword evidence="9 12" id="KW-1133">Transmembrane helix</keyword>
<evidence type="ECO:0000259" key="13">
    <source>
        <dbReference type="Pfam" id="PF04987"/>
    </source>
</evidence>